<accession>A0A8J2K293</accession>
<comment type="caution">
    <text evidence="1">The sequence shown here is derived from an EMBL/GenBank/DDBJ whole genome shotgun (WGS) entry which is preliminary data.</text>
</comment>
<evidence type="ECO:0000313" key="1">
    <source>
        <dbReference type="EMBL" id="CAG7728233.1"/>
    </source>
</evidence>
<protein>
    <submittedName>
        <fullName evidence="1">Uncharacterized protein</fullName>
    </submittedName>
</protein>
<name>A0A8J2K293_9HEXA</name>
<dbReference type="Proteomes" id="UP000708208">
    <property type="component" value="Unassembled WGS sequence"/>
</dbReference>
<gene>
    <name evidence="1" type="ORF">AFUS01_LOCUS17027</name>
</gene>
<proteinExistence type="predicted"/>
<organism evidence="1 2">
    <name type="scientific">Allacma fusca</name>
    <dbReference type="NCBI Taxonomy" id="39272"/>
    <lineage>
        <taxon>Eukaryota</taxon>
        <taxon>Metazoa</taxon>
        <taxon>Ecdysozoa</taxon>
        <taxon>Arthropoda</taxon>
        <taxon>Hexapoda</taxon>
        <taxon>Collembola</taxon>
        <taxon>Symphypleona</taxon>
        <taxon>Sminthuridae</taxon>
        <taxon>Allacma</taxon>
    </lineage>
</organism>
<sequence length="8" mass="1044">KVQYYTNE</sequence>
<keyword evidence="2" id="KW-1185">Reference proteome</keyword>
<dbReference type="EMBL" id="CAJVCH010160377">
    <property type="protein sequence ID" value="CAG7728233.1"/>
    <property type="molecule type" value="Genomic_DNA"/>
</dbReference>
<feature type="non-terminal residue" evidence="1">
    <location>
        <position position="1"/>
    </location>
</feature>
<reference evidence="1" key="1">
    <citation type="submission" date="2021-06" db="EMBL/GenBank/DDBJ databases">
        <authorList>
            <person name="Hodson N. C."/>
            <person name="Mongue J. A."/>
            <person name="Jaron S. K."/>
        </authorList>
    </citation>
    <scope>NUCLEOTIDE SEQUENCE</scope>
</reference>
<evidence type="ECO:0000313" key="2">
    <source>
        <dbReference type="Proteomes" id="UP000708208"/>
    </source>
</evidence>